<feature type="signal peptide" evidence="3">
    <location>
        <begin position="1"/>
        <end position="23"/>
    </location>
</feature>
<dbReference type="PRINTS" id="PR00111">
    <property type="entry name" value="ABHYDROLASE"/>
</dbReference>
<name>A0A9P5LCY4_9HYPO</name>
<comment type="caution">
    <text evidence="5">The sequence shown here is derived from an EMBL/GenBank/DDBJ whole genome shotgun (WGS) entry which is preliminary data.</text>
</comment>
<dbReference type="InterPro" id="IPR000073">
    <property type="entry name" value="AB_hydrolase_1"/>
</dbReference>
<dbReference type="SUPFAM" id="SSF53474">
    <property type="entry name" value="alpha/beta-Hydrolases"/>
    <property type="match status" value="1"/>
</dbReference>
<feature type="chain" id="PRO_5040356026" description="AB hydrolase-1 domain-containing protein" evidence="3">
    <location>
        <begin position="24"/>
        <end position="346"/>
    </location>
</feature>
<evidence type="ECO:0000313" key="6">
    <source>
        <dbReference type="Proteomes" id="UP000722485"/>
    </source>
</evidence>
<keyword evidence="1" id="KW-0378">Hydrolase</keyword>
<proteinExistence type="inferred from homology"/>
<gene>
    <name evidence="5" type="ORF">G7Z17_g10162</name>
</gene>
<accession>A0A9P5LCY4</accession>
<dbReference type="Gene3D" id="3.40.50.1820">
    <property type="entry name" value="alpha/beta hydrolase"/>
    <property type="match status" value="1"/>
</dbReference>
<dbReference type="InterPro" id="IPR029058">
    <property type="entry name" value="AB_hydrolase_fold"/>
</dbReference>
<dbReference type="PANTHER" id="PTHR43329">
    <property type="entry name" value="EPOXIDE HYDROLASE"/>
    <property type="match status" value="1"/>
</dbReference>
<dbReference type="Proteomes" id="UP000722485">
    <property type="component" value="Unassembled WGS sequence"/>
</dbReference>
<dbReference type="EMBL" id="JAANBB010000318">
    <property type="protein sequence ID" value="KAF7544174.1"/>
    <property type="molecule type" value="Genomic_DNA"/>
</dbReference>
<evidence type="ECO:0000256" key="3">
    <source>
        <dbReference type="SAM" id="SignalP"/>
    </source>
</evidence>
<sequence length="346" mass="38486">MISSTSPLRLLSSLFLLSVPALAVVTKNFTTPEGFTYVYDYAEAQDSKPTFLLLHGYPSSREDWRYQFADLSAKGFGVLAPDCLGYGDSDKPLDIEAYRLKPISDHLVGILDQECLDKVIGVGHDWGTIVLSRSAVWHPERFQKLAFLSQGYSAPGTFLDIDAVNAESWKQLGYMQLGYWYFLNSYNSPQVISDNLESFFHLAYHTNASAWGVDLGNLGSARSWLTAKTTTELPSYLTEEDKSKWLRVYGQENATAASVNYYRTLLRGTQAEDEAGLTDEDRKLRVPVLTIGGSKDQIAAPDTQVAGTEPWATNGYTAERVDAGHWLMIEQRENVTSILIDFAAST</sequence>
<dbReference type="GO" id="GO:0016787">
    <property type="term" value="F:hydrolase activity"/>
    <property type="evidence" value="ECO:0007669"/>
    <property type="project" value="UniProtKB-KW"/>
</dbReference>
<evidence type="ECO:0000313" key="5">
    <source>
        <dbReference type="EMBL" id="KAF7544174.1"/>
    </source>
</evidence>
<comment type="similarity">
    <text evidence="2">Belongs to the AB hydrolase superfamily. Epoxide hydrolase family.</text>
</comment>
<dbReference type="Pfam" id="PF00561">
    <property type="entry name" value="Abhydrolase_1"/>
    <property type="match status" value="1"/>
</dbReference>
<protein>
    <recommendedName>
        <fullName evidence="4">AB hydrolase-1 domain-containing protein</fullName>
    </recommendedName>
</protein>
<feature type="domain" description="AB hydrolase-1" evidence="4">
    <location>
        <begin position="49"/>
        <end position="330"/>
    </location>
</feature>
<evidence type="ECO:0000256" key="2">
    <source>
        <dbReference type="ARBA" id="ARBA00038334"/>
    </source>
</evidence>
<dbReference type="InterPro" id="IPR000639">
    <property type="entry name" value="Epox_hydrolase-like"/>
</dbReference>
<dbReference type="AlphaFoldDB" id="A0A9P5LCY4"/>
<keyword evidence="6" id="KW-1185">Reference proteome</keyword>
<reference evidence="5" key="1">
    <citation type="submission" date="2020-03" db="EMBL/GenBank/DDBJ databases">
        <title>Draft Genome Sequence of Cylindrodendrum hubeiense.</title>
        <authorList>
            <person name="Buettner E."/>
            <person name="Kellner H."/>
        </authorList>
    </citation>
    <scope>NUCLEOTIDE SEQUENCE</scope>
    <source>
        <strain evidence="5">IHI 201604</strain>
    </source>
</reference>
<dbReference type="PRINTS" id="PR00412">
    <property type="entry name" value="EPOXHYDRLASE"/>
</dbReference>
<dbReference type="OrthoDB" id="284184at2759"/>
<evidence type="ECO:0000256" key="1">
    <source>
        <dbReference type="ARBA" id="ARBA00022801"/>
    </source>
</evidence>
<keyword evidence="3" id="KW-0732">Signal</keyword>
<organism evidence="5 6">
    <name type="scientific">Cylindrodendrum hubeiense</name>
    <dbReference type="NCBI Taxonomy" id="595255"/>
    <lineage>
        <taxon>Eukaryota</taxon>
        <taxon>Fungi</taxon>
        <taxon>Dikarya</taxon>
        <taxon>Ascomycota</taxon>
        <taxon>Pezizomycotina</taxon>
        <taxon>Sordariomycetes</taxon>
        <taxon>Hypocreomycetidae</taxon>
        <taxon>Hypocreales</taxon>
        <taxon>Nectriaceae</taxon>
        <taxon>Cylindrodendrum</taxon>
    </lineage>
</organism>
<evidence type="ECO:0000259" key="4">
    <source>
        <dbReference type="Pfam" id="PF00561"/>
    </source>
</evidence>